<gene>
    <name evidence="2" type="ORF">TNCV_4841491</name>
</gene>
<evidence type="ECO:0000313" key="3">
    <source>
        <dbReference type="Proteomes" id="UP000887159"/>
    </source>
</evidence>
<reference evidence="2" key="1">
    <citation type="submission" date="2020-08" db="EMBL/GenBank/DDBJ databases">
        <title>Multicomponent nature underlies the extraordinary mechanical properties of spider dragline silk.</title>
        <authorList>
            <person name="Kono N."/>
            <person name="Nakamura H."/>
            <person name="Mori M."/>
            <person name="Yoshida Y."/>
            <person name="Ohtoshi R."/>
            <person name="Malay A.D."/>
            <person name="Moran D.A.P."/>
            <person name="Tomita M."/>
            <person name="Numata K."/>
            <person name="Arakawa K."/>
        </authorList>
    </citation>
    <scope>NUCLEOTIDE SEQUENCE</scope>
</reference>
<evidence type="ECO:0000256" key="1">
    <source>
        <dbReference type="SAM" id="MobiDB-lite"/>
    </source>
</evidence>
<dbReference type="Proteomes" id="UP000887159">
    <property type="component" value="Unassembled WGS sequence"/>
</dbReference>
<dbReference type="AlphaFoldDB" id="A0A8X6WJQ3"/>
<comment type="caution">
    <text evidence="2">The sequence shown here is derived from an EMBL/GenBank/DDBJ whole genome shotgun (WGS) entry which is preliminary data.</text>
</comment>
<evidence type="ECO:0000313" key="2">
    <source>
        <dbReference type="EMBL" id="GFY35772.1"/>
    </source>
</evidence>
<name>A0A8X6WJQ3_TRICX</name>
<sequence length="83" mass="8904">MILGGSSGMECRVSTASRDRHPRGWPCYQVGVSGSYSHNKCLESGNGFVFNTTGIHTDSVTASEAEWTVFIATIIATFLDTAD</sequence>
<keyword evidence="3" id="KW-1185">Reference proteome</keyword>
<protein>
    <submittedName>
        <fullName evidence="2">Uncharacterized protein</fullName>
    </submittedName>
</protein>
<accession>A0A8X6WJQ3</accession>
<feature type="region of interest" description="Disordered" evidence="1">
    <location>
        <begin position="1"/>
        <end position="20"/>
    </location>
</feature>
<organism evidence="2 3">
    <name type="scientific">Trichonephila clavipes</name>
    <name type="common">Golden silk orbweaver</name>
    <name type="synonym">Nephila clavipes</name>
    <dbReference type="NCBI Taxonomy" id="2585209"/>
    <lineage>
        <taxon>Eukaryota</taxon>
        <taxon>Metazoa</taxon>
        <taxon>Ecdysozoa</taxon>
        <taxon>Arthropoda</taxon>
        <taxon>Chelicerata</taxon>
        <taxon>Arachnida</taxon>
        <taxon>Araneae</taxon>
        <taxon>Araneomorphae</taxon>
        <taxon>Entelegynae</taxon>
        <taxon>Araneoidea</taxon>
        <taxon>Nephilidae</taxon>
        <taxon>Trichonephila</taxon>
    </lineage>
</organism>
<dbReference type="EMBL" id="BMAU01021435">
    <property type="protein sequence ID" value="GFY35772.1"/>
    <property type="molecule type" value="Genomic_DNA"/>
</dbReference>
<proteinExistence type="predicted"/>